<name>A0A3N0Z0N8_ANAGA</name>
<protein>
    <submittedName>
        <fullName evidence="1">Uncharacterized protein</fullName>
    </submittedName>
</protein>
<dbReference type="AlphaFoldDB" id="A0A3N0Z0N8"/>
<keyword evidence="2" id="KW-1185">Reference proteome</keyword>
<reference evidence="1 2" key="1">
    <citation type="submission" date="2018-10" db="EMBL/GenBank/DDBJ databases">
        <title>Genome assembly for a Yunnan-Guizhou Plateau 3E fish, Anabarilius grahami (Regan), and its evolutionary and genetic applications.</title>
        <authorList>
            <person name="Jiang W."/>
        </authorList>
    </citation>
    <scope>NUCLEOTIDE SEQUENCE [LARGE SCALE GENOMIC DNA]</scope>
    <source>
        <strain evidence="1">AG-KIZ</strain>
        <tissue evidence="1">Muscle</tissue>
    </source>
</reference>
<dbReference type="EMBL" id="RJVU01018281">
    <property type="protein sequence ID" value="ROL51842.1"/>
    <property type="molecule type" value="Genomic_DNA"/>
</dbReference>
<accession>A0A3N0Z0N8</accession>
<gene>
    <name evidence="1" type="ORF">DPX16_19361</name>
</gene>
<organism evidence="1 2">
    <name type="scientific">Anabarilius grahami</name>
    <name type="common">Kanglang fish</name>
    <name type="synonym">Barilius grahami</name>
    <dbReference type="NCBI Taxonomy" id="495550"/>
    <lineage>
        <taxon>Eukaryota</taxon>
        <taxon>Metazoa</taxon>
        <taxon>Chordata</taxon>
        <taxon>Craniata</taxon>
        <taxon>Vertebrata</taxon>
        <taxon>Euteleostomi</taxon>
        <taxon>Actinopterygii</taxon>
        <taxon>Neopterygii</taxon>
        <taxon>Teleostei</taxon>
        <taxon>Ostariophysi</taxon>
        <taxon>Cypriniformes</taxon>
        <taxon>Xenocyprididae</taxon>
        <taxon>Xenocypridinae</taxon>
        <taxon>Xenocypridinae incertae sedis</taxon>
        <taxon>Anabarilius</taxon>
    </lineage>
</organism>
<dbReference type="Proteomes" id="UP000281406">
    <property type="component" value="Unassembled WGS sequence"/>
</dbReference>
<comment type="caution">
    <text evidence="1">The sequence shown here is derived from an EMBL/GenBank/DDBJ whole genome shotgun (WGS) entry which is preliminary data.</text>
</comment>
<evidence type="ECO:0000313" key="1">
    <source>
        <dbReference type="EMBL" id="ROL51842.1"/>
    </source>
</evidence>
<proteinExistence type="predicted"/>
<sequence length="77" mass="8991">MYRETDEEEFEIYVERSAKWGTLKDNENMGKVKIDMAELQHTVPSSDLIMHSAQTQITVQILLVGLRFYHMLTTDTL</sequence>
<evidence type="ECO:0000313" key="2">
    <source>
        <dbReference type="Proteomes" id="UP000281406"/>
    </source>
</evidence>